<feature type="region of interest" description="Disordered" evidence="8">
    <location>
        <begin position="544"/>
        <end position="637"/>
    </location>
</feature>
<evidence type="ECO:0000256" key="9">
    <source>
        <dbReference type="SAM" id="Phobius"/>
    </source>
</evidence>
<evidence type="ECO:0000256" key="2">
    <source>
        <dbReference type="ARBA" id="ARBA00005346"/>
    </source>
</evidence>
<name>A0ABY0VB42_9ACTO</name>
<keyword evidence="6 9" id="KW-0472">Membrane</keyword>
<evidence type="ECO:0000256" key="6">
    <source>
        <dbReference type="ARBA" id="ARBA00023136"/>
    </source>
</evidence>
<feature type="compositionally biased region" description="Low complexity" evidence="8">
    <location>
        <begin position="555"/>
        <end position="565"/>
    </location>
</feature>
<dbReference type="InterPro" id="IPR050586">
    <property type="entry name" value="CPA3_Na-H_Antiporter_D"/>
</dbReference>
<dbReference type="EMBL" id="LT629792">
    <property type="protein sequence ID" value="SDU05104.1"/>
    <property type="molecule type" value="Genomic_DNA"/>
</dbReference>
<evidence type="ECO:0000256" key="5">
    <source>
        <dbReference type="ARBA" id="ARBA00022989"/>
    </source>
</evidence>
<reference evidence="11 12" key="1">
    <citation type="submission" date="2016-10" db="EMBL/GenBank/DDBJ databases">
        <authorList>
            <person name="Varghese N."/>
            <person name="Submissions S."/>
        </authorList>
    </citation>
    <scope>NUCLEOTIDE SEQUENCE [LARGE SCALE GENOMIC DNA]</scope>
    <source>
        <strain evidence="11 12">DSM 9169</strain>
    </source>
</reference>
<keyword evidence="5 9" id="KW-1133">Transmembrane helix</keyword>
<comment type="similarity">
    <text evidence="2">Belongs to the CPA3 antiporters (TC 2.A.63) subunit D family.</text>
</comment>
<feature type="transmembrane region" description="Helical" evidence="9">
    <location>
        <begin position="167"/>
        <end position="189"/>
    </location>
</feature>
<feature type="transmembrane region" description="Helical" evidence="9">
    <location>
        <begin position="136"/>
        <end position="155"/>
    </location>
</feature>
<feature type="transmembrane region" description="Helical" evidence="9">
    <location>
        <begin position="112"/>
        <end position="130"/>
    </location>
</feature>
<protein>
    <submittedName>
        <fullName evidence="11">Multisubunit sodium/proton antiporter, MrpD subunit</fullName>
    </submittedName>
</protein>
<feature type="domain" description="NADH:quinone oxidoreductase/Mrp antiporter transmembrane" evidence="10">
    <location>
        <begin position="133"/>
        <end position="419"/>
    </location>
</feature>
<evidence type="ECO:0000256" key="3">
    <source>
        <dbReference type="ARBA" id="ARBA00022475"/>
    </source>
</evidence>
<evidence type="ECO:0000256" key="8">
    <source>
        <dbReference type="SAM" id="MobiDB-lite"/>
    </source>
</evidence>
<feature type="transmembrane region" description="Helical" evidence="9">
    <location>
        <begin position="274"/>
        <end position="295"/>
    </location>
</feature>
<dbReference type="InterPro" id="IPR001750">
    <property type="entry name" value="ND/Mrp_TM"/>
</dbReference>
<evidence type="ECO:0000256" key="7">
    <source>
        <dbReference type="RuleBase" id="RU000320"/>
    </source>
</evidence>
<feature type="transmembrane region" description="Helical" evidence="9">
    <location>
        <begin position="242"/>
        <end position="262"/>
    </location>
</feature>
<dbReference type="NCBIfam" id="NF009308">
    <property type="entry name" value="PRK12665.1"/>
    <property type="match status" value="1"/>
</dbReference>
<evidence type="ECO:0000256" key="1">
    <source>
        <dbReference type="ARBA" id="ARBA00004651"/>
    </source>
</evidence>
<feature type="transmembrane region" description="Helical" evidence="9">
    <location>
        <begin position="302"/>
        <end position="320"/>
    </location>
</feature>
<proteinExistence type="inferred from homology"/>
<dbReference type="RefSeq" id="WP_092648864.1">
    <property type="nucleotide sequence ID" value="NZ_LT629792.1"/>
</dbReference>
<feature type="compositionally biased region" description="Polar residues" evidence="8">
    <location>
        <begin position="605"/>
        <end position="637"/>
    </location>
</feature>
<dbReference type="PANTHER" id="PTHR42703:SF1">
    <property type="entry name" value="NA(+)_H(+) ANTIPORTER SUBUNIT D1"/>
    <property type="match status" value="1"/>
</dbReference>
<dbReference type="PRINTS" id="PR01437">
    <property type="entry name" value="NUOXDRDTASE4"/>
</dbReference>
<feature type="transmembrane region" description="Helical" evidence="9">
    <location>
        <begin position="326"/>
        <end position="350"/>
    </location>
</feature>
<gene>
    <name evidence="11" type="ORF">SAMN04489714_1862</name>
</gene>
<feature type="transmembrane region" description="Helical" evidence="9">
    <location>
        <begin position="37"/>
        <end position="61"/>
    </location>
</feature>
<feature type="transmembrane region" description="Helical" evidence="9">
    <location>
        <begin position="81"/>
        <end position="100"/>
    </location>
</feature>
<feature type="transmembrane region" description="Helical" evidence="9">
    <location>
        <begin position="371"/>
        <end position="390"/>
    </location>
</feature>
<feature type="compositionally biased region" description="Polar residues" evidence="8">
    <location>
        <begin position="474"/>
        <end position="485"/>
    </location>
</feature>
<accession>A0ABY0VB42</accession>
<evidence type="ECO:0000256" key="4">
    <source>
        <dbReference type="ARBA" id="ARBA00022692"/>
    </source>
</evidence>
<feature type="transmembrane region" description="Helical" evidence="9">
    <location>
        <begin position="6"/>
        <end position="25"/>
    </location>
</feature>
<evidence type="ECO:0000259" key="10">
    <source>
        <dbReference type="Pfam" id="PF00361"/>
    </source>
</evidence>
<dbReference type="PANTHER" id="PTHR42703">
    <property type="entry name" value="NADH DEHYDROGENASE"/>
    <property type="match status" value="1"/>
</dbReference>
<feature type="transmembrane region" description="Helical" evidence="9">
    <location>
        <begin position="209"/>
        <end position="230"/>
    </location>
</feature>
<evidence type="ECO:0000313" key="11">
    <source>
        <dbReference type="EMBL" id="SDU05104.1"/>
    </source>
</evidence>
<sequence length="637" mass="66567">MTSLDWLVPIPVALPLLSAGLALALSRHPKIQQLIALVALSLTTVSSVVLAGAAHTGRVVLDVGSWAAPIGITLVVDRVSGAFLVVSQIVTLAVLVYSLAQNLADDEPNMPIAIYFPTFLVLSAGVANAFLTGDLFNLFVGFEILLAASFVLIMLGGTRGRVRAGAVYVVVSLLSSSIFLAGIALTYAATGTVNMAQLALRLPEIDQNVATMIHMLLLVAFGIKAALFPLQAWLPDSYPTAPAPVTAVFAGLMTKVGVYALIRLEVLLFPGDRFAPILTVIGIATMIGGILGAVAQDDIKRLLSFTLVSHIGFMVWGLAISSRVGVAAVIYYAAHHILVQTALFLIAGLIERRAGTTSLAKLSGFARSAPIVSIMFFIAGVNLVGVPPLTGFIGKFALAQASVEAGTFSAWALLAGGIITSFLTLYVVIKWWHQAFWQTEDDAPLALASSLPIPGMSSNSSSRLSRQFDRAQRTMRSSLQHSQEVARSALTEAEAKSGGTSRLMSATVAVLVGVQIAMAALSGPIWNYVEEGARDQLTRTPYINAVLGGDGRGSGTSDTESGGTTPVVPSPDPTASPIEDQQSEGEGDAPQSDHDSQSDSAQSGRDAQSGQSGQSDAGNQSGETRGQVGTSQDGRRS</sequence>
<keyword evidence="3" id="KW-1003">Cell membrane</keyword>
<dbReference type="Proteomes" id="UP000198976">
    <property type="component" value="Chromosome I"/>
</dbReference>
<feature type="transmembrane region" description="Helical" evidence="9">
    <location>
        <begin position="410"/>
        <end position="429"/>
    </location>
</feature>
<dbReference type="InterPro" id="IPR003918">
    <property type="entry name" value="NADH_UbQ_OxRdtase"/>
</dbReference>
<evidence type="ECO:0000313" key="12">
    <source>
        <dbReference type="Proteomes" id="UP000198976"/>
    </source>
</evidence>
<feature type="region of interest" description="Disordered" evidence="8">
    <location>
        <begin position="473"/>
        <end position="497"/>
    </location>
</feature>
<keyword evidence="12" id="KW-1185">Reference proteome</keyword>
<comment type="subcellular location">
    <subcellularLocation>
        <location evidence="1">Cell membrane</location>
        <topology evidence="1">Multi-pass membrane protein</topology>
    </subcellularLocation>
    <subcellularLocation>
        <location evidence="7">Membrane</location>
        <topology evidence="7">Multi-pass membrane protein</topology>
    </subcellularLocation>
</comment>
<dbReference type="Pfam" id="PF00361">
    <property type="entry name" value="Proton_antipo_M"/>
    <property type="match status" value="1"/>
</dbReference>
<organism evidence="11 12">
    <name type="scientific">Schaalia radingae</name>
    <dbReference type="NCBI Taxonomy" id="131110"/>
    <lineage>
        <taxon>Bacteria</taxon>
        <taxon>Bacillati</taxon>
        <taxon>Actinomycetota</taxon>
        <taxon>Actinomycetes</taxon>
        <taxon>Actinomycetales</taxon>
        <taxon>Actinomycetaceae</taxon>
        <taxon>Schaalia</taxon>
    </lineage>
</organism>
<keyword evidence="4 7" id="KW-0812">Transmembrane</keyword>